<dbReference type="EMBL" id="CM039431">
    <property type="protein sequence ID" value="KAI4337769.1"/>
    <property type="molecule type" value="Genomic_DNA"/>
</dbReference>
<organism evidence="1 2">
    <name type="scientific">Bauhinia variegata</name>
    <name type="common">Purple orchid tree</name>
    <name type="synonym">Phanera variegata</name>
    <dbReference type="NCBI Taxonomy" id="167791"/>
    <lineage>
        <taxon>Eukaryota</taxon>
        <taxon>Viridiplantae</taxon>
        <taxon>Streptophyta</taxon>
        <taxon>Embryophyta</taxon>
        <taxon>Tracheophyta</taxon>
        <taxon>Spermatophyta</taxon>
        <taxon>Magnoliopsida</taxon>
        <taxon>eudicotyledons</taxon>
        <taxon>Gunneridae</taxon>
        <taxon>Pentapetalae</taxon>
        <taxon>rosids</taxon>
        <taxon>fabids</taxon>
        <taxon>Fabales</taxon>
        <taxon>Fabaceae</taxon>
        <taxon>Cercidoideae</taxon>
        <taxon>Cercideae</taxon>
        <taxon>Bauhiniinae</taxon>
        <taxon>Bauhinia</taxon>
    </lineage>
</organism>
<name>A0ACB9NMT4_BAUVA</name>
<evidence type="ECO:0000313" key="2">
    <source>
        <dbReference type="Proteomes" id="UP000828941"/>
    </source>
</evidence>
<reference evidence="1 2" key="1">
    <citation type="journal article" date="2022" name="DNA Res.">
        <title>Chromosomal-level genome assembly of the orchid tree Bauhinia variegata (Leguminosae; Cercidoideae) supports the allotetraploid origin hypothesis of Bauhinia.</title>
        <authorList>
            <person name="Zhong Y."/>
            <person name="Chen Y."/>
            <person name="Zheng D."/>
            <person name="Pang J."/>
            <person name="Liu Y."/>
            <person name="Luo S."/>
            <person name="Meng S."/>
            <person name="Qian L."/>
            <person name="Wei D."/>
            <person name="Dai S."/>
            <person name="Zhou R."/>
        </authorList>
    </citation>
    <scope>NUCLEOTIDE SEQUENCE [LARGE SCALE GENOMIC DNA]</scope>
    <source>
        <strain evidence="1">BV-YZ2020</strain>
    </source>
</reference>
<sequence length="68" mass="7658">MSVDSRDCYSPQLLLSDCSDSERTLGPFPYVRLVGPPPPMFLCYFMDFKRVFHVLSFANPPATLASLL</sequence>
<keyword evidence="2" id="KW-1185">Reference proteome</keyword>
<gene>
    <name evidence="1" type="ORF">L6164_016145</name>
</gene>
<protein>
    <submittedName>
        <fullName evidence="1">Uncharacterized protein</fullName>
    </submittedName>
</protein>
<dbReference type="Proteomes" id="UP000828941">
    <property type="component" value="Chromosome 6"/>
</dbReference>
<comment type="caution">
    <text evidence="1">The sequence shown here is derived from an EMBL/GenBank/DDBJ whole genome shotgun (WGS) entry which is preliminary data.</text>
</comment>
<proteinExistence type="predicted"/>
<evidence type="ECO:0000313" key="1">
    <source>
        <dbReference type="EMBL" id="KAI4337769.1"/>
    </source>
</evidence>
<accession>A0ACB9NMT4</accession>